<dbReference type="InterPro" id="IPR050104">
    <property type="entry name" value="FMN-dep_NADH:Q_OxRdtase_AzoR1"/>
</dbReference>
<comment type="cofactor">
    <cofactor evidence="6">
        <name>FMN</name>
        <dbReference type="ChEBI" id="CHEBI:58210"/>
    </cofactor>
    <text evidence="6">Binds 1 FMN per subunit.</text>
</comment>
<evidence type="ECO:0000259" key="7">
    <source>
        <dbReference type="Pfam" id="PF02525"/>
    </source>
</evidence>
<name>A0ABS5LBC1_9BACI</name>
<comment type="subunit">
    <text evidence="6">Homodimer.</text>
</comment>
<organism evidence="8 9">
    <name type="scientific">Metabacillus flavus</name>
    <dbReference type="NCBI Taxonomy" id="2823519"/>
    <lineage>
        <taxon>Bacteria</taxon>
        <taxon>Bacillati</taxon>
        <taxon>Bacillota</taxon>
        <taxon>Bacilli</taxon>
        <taxon>Bacillales</taxon>
        <taxon>Bacillaceae</taxon>
        <taxon>Metabacillus</taxon>
    </lineage>
</organism>
<protein>
    <recommendedName>
        <fullName evidence="6">FMN dependent NADH:quinone oxidoreductase</fullName>
        <ecNumber evidence="6">1.6.5.-</ecNumber>
    </recommendedName>
    <alternativeName>
        <fullName evidence="6">Azo-dye reductase</fullName>
    </alternativeName>
    <alternativeName>
        <fullName evidence="6">FMN-dependent NADH-azo compound oxidoreductase</fullName>
    </alternativeName>
    <alternativeName>
        <fullName evidence="6">FMN-dependent NADH-azoreductase</fullName>
        <ecNumber evidence="6">1.7.1.17</ecNumber>
    </alternativeName>
</protein>
<keyword evidence="3 6" id="KW-0560">Oxidoreductase</keyword>
<dbReference type="NCBIfam" id="NF010075">
    <property type="entry name" value="PRK13556.1"/>
    <property type="match status" value="1"/>
</dbReference>
<dbReference type="RefSeq" id="WP_211556671.1">
    <property type="nucleotide sequence ID" value="NZ_JAGVRK010000001.1"/>
</dbReference>
<sequence length="208" mass="22331">MANILYVKANPKGDEMSFSARVANTFLDAYQTENPGDKVETLDLYNTDLPMIDADVLGGWGKLAAGQELTDAEKAKITRLSQLVDQFLEADKVVFSAPMWNFGFPPLMKAYIDAIAVAGKTFKYTENGPVGLSGDKKVVLIEARGGVYSEGPAQSMEHTESYFRAVMSFLGINDVAVVLAEGMAADPAAADAIFGKSVEKAKEAALSF</sequence>
<dbReference type="Pfam" id="PF02525">
    <property type="entry name" value="Flavodoxin_2"/>
    <property type="match status" value="1"/>
</dbReference>
<comment type="catalytic activity">
    <reaction evidence="6">
        <text>2 a quinone + NADH + H(+) = 2 a 1,4-benzosemiquinone + NAD(+)</text>
        <dbReference type="Rhea" id="RHEA:65952"/>
        <dbReference type="ChEBI" id="CHEBI:15378"/>
        <dbReference type="ChEBI" id="CHEBI:57540"/>
        <dbReference type="ChEBI" id="CHEBI:57945"/>
        <dbReference type="ChEBI" id="CHEBI:132124"/>
        <dbReference type="ChEBI" id="CHEBI:134225"/>
    </reaction>
</comment>
<keyword evidence="2 6" id="KW-0288">FMN</keyword>
<comment type="caution">
    <text evidence="8">The sequence shown here is derived from an EMBL/GenBank/DDBJ whole genome shotgun (WGS) entry which is preliminary data.</text>
</comment>
<keyword evidence="1 6" id="KW-0285">Flavoprotein</keyword>
<comment type="function">
    <text evidence="6">Quinone reductase that provides resistance to thiol-specific stress caused by electrophilic quinones.</text>
</comment>
<dbReference type="InterPro" id="IPR023048">
    <property type="entry name" value="NADH:quinone_OxRdtase_FMN_depd"/>
</dbReference>
<keyword evidence="4 6" id="KW-0520">NAD</keyword>
<gene>
    <name evidence="6" type="primary">azoR</name>
    <name evidence="8" type="ORF">J9317_04535</name>
</gene>
<reference evidence="8 9" key="1">
    <citation type="submission" date="2021-04" db="EMBL/GenBank/DDBJ databases">
        <title>Metabacillus sp. strain KIGAM252 whole genome sequence.</title>
        <authorList>
            <person name="Seo M.-J."/>
            <person name="Cho E.-S."/>
            <person name="Hwang C.Y."/>
            <person name="Yoon D.J."/>
        </authorList>
    </citation>
    <scope>NUCLEOTIDE SEQUENCE [LARGE SCALE GENOMIC DNA]</scope>
    <source>
        <strain evidence="8 9">KIGAM252</strain>
    </source>
</reference>
<comment type="caution">
    <text evidence="6">Lacks conserved residue(s) required for the propagation of feature annotation.</text>
</comment>
<dbReference type="EMBL" id="JAGVRK010000001">
    <property type="protein sequence ID" value="MBS2968023.1"/>
    <property type="molecule type" value="Genomic_DNA"/>
</dbReference>
<dbReference type="EC" id="1.7.1.17" evidence="6"/>
<evidence type="ECO:0000313" key="8">
    <source>
        <dbReference type="EMBL" id="MBS2968023.1"/>
    </source>
</evidence>
<evidence type="ECO:0000313" key="9">
    <source>
        <dbReference type="Proteomes" id="UP000682403"/>
    </source>
</evidence>
<evidence type="ECO:0000256" key="2">
    <source>
        <dbReference type="ARBA" id="ARBA00022643"/>
    </source>
</evidence>
<feature type="binding site" evidence="6">
    <location>
        <begin position="17"/>
        <end position="19"/>
    </location>
    <ligand>
        <name>FMN</name>
        <dbReference type="ChEBI" id="CHEBI:58210"/>
    </ligand>
</feature>
<evidence type="ECO:0000256" key="3">
    <source>
        <dbReference type="ARBA" id="ARBA00023002"/>
    </source>
</evidence>
<dbReference type="HAMAP" id="MF_01216">
    <property type="entry name" value="Azoreductase_type1"/>
    <property type="match status" value="1"/>
</dbReference>
<feature type="domain" description="Flavodoxin-like fold" evidence="7">
    <location>
        <begin position="3"/>
        <end position="203"/>
    </location>
</feature>
<evidence type="ECO:0000256" key="5">
    <source>
        <dbReference type="ARBA" id="ARBA00048542"/>
    </source>
</evidence>
<keyword evidence="9" id="KW-1185">Reference proteome</keyword>
<dbReference type="SUPFAM" id="SSF52218">
    <property type="entry name" value="Flavoproteins"/>
    <property type="match status" value="1"/>
</dbReference>
<dbReference type="InterPro" id="IPR003680">
    <property type="entry name" value="Flavodoxin_fold"/>
</dbReference>
<dbReference type="PANTHER" id="PTHR43741">
    <property type="entry name" value="FMN-DEPENDENT NADH-AZOREDUCTASE 1"/>
    <property type="match status" value="1"/>
</dbReference>
<proteinExistence type="inferred from homology"/>
<accession>A0ABS5LBC1</accession>
<feature type="binding site" evidence="6">
    <location>
        <begin position="99"/>
        <end position="102"/>
    </location>
    <ligand>
        <name>FMN</name>
        <dbReference type="ChEBI" id="CHEBI:58210"/>
    </ligand>
</feature>
<dbReference type="EC" id="1.6.5.-" evidence="6"/>
<dbReference type="PANTHER" id="PTHR43741:SF7">
    <property type="entry name" value="FMN-DEPENDENT NADH:QUINONE OXIDOREDUCTASE"/>
    <property type="match status" value="1"/>
</dbReference>
<comment type="similarity">
    <text evidence="6">Belongs to the azoreductase type 1 family.</text>
</comment>
<comment type="catalytic activity">
    <reaction evidence="5">
        <text>N,N-dimethyl-1,4-phenylenediamine + anthranilate + 2 NAD(+) = 2-(4-dimethylaminophenyl)diazenylbenzoate + 2 NADH + 2 H(+)</text>
        <dbReference type="Rhea" id="RHEA:55872"/>
        <dbReference type="ChEBI" id="CHEBI:15378"/>
        <dbReference type="ChEBI" id="CHEBI:15783"/>
        <dbReference type="ChEBI" id="CHEBI:16567"/>
        <dbReference type="ChEBI" id="CHEBI:57540"/>
        <dbReference type="ChEBI" id="CHEBI:57945"/>
        <dbReference type="ChEBI" id="CHEBI:71579"/>
        <dbReference type="EC" id="1.7.1.17"/>
    </reaction>
    <physiologicalReaction direction="right-to-left" evidence="5">
        <dbReference type="Rhea" id="RHEA:55874"/>
    </physiologicalReaction>
</comment>
<evidence type="ECO:0000256" key="4">
    <source>
        <dbReference type="ARBA" id="ARBA00023027"/>
    </source>
</evidence>
<dbReference type="InterPro" id="IPR029039">
    <property type="entry name" value="Flavoprotein-like_sf"/>
</dbReference>
<dbReference type="Proteomes" id="UP000682403">
    <property type="component" value="Unassembled WGS sequence"/>
</dbReference>
<evidence type="ECO:0000256" key="1">
    <source>
        <dbReference type="ARBA" id="ARBA00022630"/>
    </source>
</evidence>
<comment type="function">
    <text evidence="6">Also exhibits azoreductase activity. Catalyzes the reductive cleavage of the azo bond in aromatic azo compounds to the corresponding amines.</text>
</comment>
<dbReference type="Gene3D" id="3.40.50.360">
    <property type="match status" value="1"/>
</dbReference>
<evidence type="ECO:0000256" key="6">
    <source>
        <dbReference type="HAMAP-Rule" id="MF_01216"/>
    </source>
</evidence>